<dbReference type="PANTHER" id="PTHR14614">
    <property type="entry name" value="HEPATOCELLULAR CARCINOMA-ASSOCIATED ANTIGEN"/>
    <property type="match status" value="1"/>
</dbReference>
<dbReference type="Pfam" id="PF25017">
    <property type="entry name" value="zf-C2HC_3"/>
    <property type="match status" value="1"/>
</dbReference>
<dbReference type="AlphaFoldDB" id="A0A7S1NIU1"/>
<proteinExistence type="predicted"/>
<dbReference type="Gene3D" id="3.40.50.150">
    <property type="entry name" value="Vaccinia Virus protein VP39"/>
    <property type="match status" value="1"/>
</dbReference>
<dbReference type="Pfam" id="PF10294">
    <property type="entry name" value="Methyltransf_16"/>
    <property type="match status" value="1"/>
</dbReference>
<dbReference type="InterPro" id="IPR056971">
    <property type="entry name" value="Znf-C2HC_3"/>
</dbReference>
<dbReference type="EMBL" id="HBGA01089410">
    <property type="protein sequence ID" value="CAD9022352.1"/>
    <property type="molecule type" value="Transcribed_RNA"/>
</dbReference>
<sequence>MPDEPAVCAGEEAQEGECKACGGVINLRRKHIHDQFWCPSRSRDTDTVEEEDESKEDSGGASSAHIRAACMQPTFHNIITVNLGSMPLSFRLEQQDIFGPLSTGGALWAGELVLAEWLVLELEHLRGKRSQDWPLKVVELGCGSCPVAGMVAAALGCREVVLTDLREVLPAVRHNVGLNRSALVEAATQSFRTLGHMRVEELSWGAHACLGGGSDTDTPLDLVICSDCVFRKDLHPLLADTLLSLLLPGSAALLAYQQRDTEVEAAFFCELDQRALAYDRLDLNEVLEVIRGSWLQESADAASPPLEECYRLFCITAA</sequence>
<feature type="region of interest" description="Disordered" evidence="1">
    <location>
        <begin position="41"/>
        <end position="63"/>
    </location>
</feature>
<dbReference type="InterPro" id="IPR029063">
    <property type="entry name" value="SAM-dependent_MTases_sf"/>
</dbReference>
<evidence type="ECO:0000256" key="1">
    <source>
        <dbReference type="SAM" id="MobiDB-lite"/>
    </source>
</evidence>
<gene>
    <name evidence="3" type="ORF">EGYM00392_LOCUS33473</name>
</gene>
<feature type="domain" description="C2HC zinc finger plants" evidence="2">
    <location>
        <begin position="18"/>
        <end position="39"/>
    </location>
</feature>
<accession>A0A7S1NIU1</accession>
<evidence type="ECO:0000313" key="3">
    <source>
        <dbReference type="EMBL" id="CAD9022352.1"/>
    </source>
</evidence>
<reference evidence="3" key="1">
    <citation type="submission" date="2021-01" db="EMBL/GenBank/DDBJ databases">
        <authorList>
            <person name="Corre E."/>
            <person name="Pelletier E."/>
            <person name="Niang G."/>
            <person name="Scheremetjew M."/>
            <person name="Finn R."/>
            <person name="Kale V."/>
            <person name="Holt S."/>
            <person name="Cochrane G."/>
            <person name="Meng A."/>
            <person name="Brown T."/>
            <person name="Cohen L."/>
        </authorList>
    </citation>
    <scope>NUCLEOTIDE SEQUENCE</scope>
    <source>
        <strain evidence="3">NIES-381</strain>
    </source>
</reference>
<organism evidence="3">
    <name type="scientific">Eutreptiella gymnastica</name>
    <dbReference type="NCBI Taxonomy" id="73025"/>
    <lineage>
        <taxon>Eukaryota</taxon>
        <taxon>Discoba</taxon>
        <taxon>Euglenozoa</taxon>
        <taxon>Euglenida</taxon>
        <taxon>Spirocuta</taxon>
        <taxon>Euglenophyceae</taxon>
        <taxon>Eutreptiales</taxon>
        <taxon>Eutreptiaceae</taxon>
        <taxon>Eutreptiella</taxon>
    </lineage>
</organism>
<dbReference type="InterPro" id="IPR019410">
    <property type="entry name" value="Methyltransf_16"/>
</dbReference>
<name>A0A7S1NIU1_9EUGL</name>
<protein>
    <recommendedName>
        <fullName evidence="2">C2HC zinc finger plants domain-containing protein</fullName>
    </recommendedName>
</protein>
<dbReference type="SUPFAM" id="SSF53335">
    <property type="entry name" value="S-adenosyl-L-methionine-dependent methyltransferases"/>
    <property type="match status" value="1"/>
</dbReference>
<evidence type="ECO:0000259" key="2">
    <source>
        <dbReference type="Pfam" id="PF25017"/>
    </source>
</evidence>